<comment type="subcellular location">
    <subcellularLocation>
        <location evidence="1">Nucleus</location>
    </subcellularLocation>
</comment>
<feature type="domain" description="C2H2-type" evidence="11">
    <location>
        <begin position="519"/>
        <end position="546"/>
    </location>
</feature>
<keyword evidence="6" id="KW-0805">Transcription regulation</keyword>
<keyword evidence="7" id="KW-0804">Transcription</keyword>
<dbReference type="STRING" id="50376.A0A517L577"/>
<evidence type="ECO:0000313" key="12">
    <source>
        <dbReference type="EMBL" id="QDS70771.1"/>
    </source>
</evidence>
<dbReference type="SMART" id="SM00355">
    <property type="entry name" value="ZnF_C2H2"/>
    <property type="match status" value="3"/>
</dbReference>
<dbReference type="InterPro" id="IPR036236">
    <property type="entry name" value="Znf_C2H2_sf"/>
</dbReference>
<dbReference type="FunFam" id="3.30.160.60:FF:000146">
    <property type="entry name" value="C2H2 type zinc finger protein"/>
    <property type="match status" value="1"/>
</dbReference>
<evidence type="ECO:0000256" key="5">
    <source>
        <dbReference type="ARBA" id="ARBA00022833"/>
    </source>
</evidence>
<keyword evidence="8" id="KW-0539">Nucleus</keyword>
<dbReference type="InterPro" id="IPR013087">
    <property type="entry name" value="Znf_C2H2_type"/>
</dbReference>
<proteinExistence type="predicted"/>
<accession>A0A517L577</accession>
<dbReference type="GO" id="GO:0008270">
    <property type="term" value="F:zinc ion binding"/>
    <property type="evidence" value="ECO:0007669"/>
    <property type="project" value="UniProtKB-KW"/>
</dbReference>
<name>A0A517L577_9PEZI</name>
<evidence type="ECO:0000313" key="13">
    <source>
        <dbReference type="Proteomes" id="UP000316270"/>
    </source>
</evidence>
<evidence type="ECO:0000256" key="9">
    <source>
        <dbReference type="PROSITE-ProRule" id="PRU00042"/>
    </source>
</evidence>
<keyword evidence="4 9" id="KW-0863">Zinc-finger</keyword>
<protein>
    <recommendedName>
        <fullName evidence="11">C2H2-type domain-containing protein</fullName>
    </recommendedName>
</protein>
<dbReference type="GO" id="GO:0005634">
    <property type="term" value="C:nucleus"/>
    <property type="evidence" value="ECO:0007669"/>
    <property type="project" value="UniProtKB-SubCell"/>
</dbReference>
<evidence type="ECO:0000256" key="1">
    <source>
        <dbReference type="ARBA" id="ARBA00004123"/>
    </source>
</evidence>
<dbReference type="OrthoDB" id="8117402at2759"/>
<keyword evidence="2" id="KW-0479">Metal-binding</keyword>
<dbReference type="SUPFAM" id="SSF57667">
    <property type="entry name" value="beta-beta-alpha zinc fingers"/>
    <property type="match status" value="1"/>
</dbReference>
<evidence type="ECO:0000259" key="11">
    <source>
        <dbReference type="PROSITE" id="PS50157"/>
    </source>
</evidence>
<dbReference type="GO" id="GO:0006357">
    <property type="term" value="P:regulation of transcription by RNA polymerase II"/>
    <property type="evidence" value="ECO:0007669"/>
    <property type="project" value="UniProtKB-ARBA"/>
</dbReference>
<evidence type="ECO:0000256" key="10">
    <source>
        <dbReference type="SAM" id="MobiDB-lite"/>
    </source>
</evidence>
<keyword evidence="5" id="KW-0862">Zinc</keyword>
<organism evidence="12 13">
    <name type="scientific">Venturia effusa</name>
    <dbReference type="NCBI Taxonomy" id="50376"/>
    <lineage>
        <taxon>Eukaryota</taxon>
        <taxon>Fungi</taxon>
        <taxon>Dikarya</taxon>
        <taxon>Ascomycota</taxon>
        <taxon>Pezizomycotina</taxon>
        <taxon>Dothideomycetes</taxon>
        <taxon>Pleosporomycetidae</taxon>
        <taxon>Venturiales</taxon>
        <taxon>Venturiaceae</taxon>
        <taxon>Venturia</taxon>
    </lineage>
</organism>
<dbReference type="FunFam" id="3.30.160.60:FF:000181">
    <property type="entry name" value="C2H2 type zinc finger protein"/>
    <property type="match status" value="1"/>
</dbReference>
<dbReference type="AlphaFoldDB" id="A0A517L577"/>
<dbReference type="GO" id="GO:0071248">
    <property type="term" value="P:cellular response to metal ion"/>
    <property type="evidence" value="ECO:0007669"/>
    <property type="project" value="UniProtKB-ARBA"/>
</dbReference>
<dbReference type="PROSITE" id="PS00028">
    <property type="entry name" value="ZINC_FINGER_C2H2_1"/>
    <property type="match status" value="2"/>
</dbReference>
<evidence type="ECO:0000256" key="2">
    <source>
        <dbReference type="ARBA" id="ARBA00022723"/>
    </source>
</evidence>
<dbReference type="EMBL" id="CP042189">
    <property type="protein sequence ID" value="QDS70771.1"/>
    <property type="molecule type" value="Genomic_DNA"/>
</dbReference>
<dbReference type="Pfam" id="PF00096">
    <property type="entry name" value="zf-C2H2"/>
    <property type="match status" value="2"/>
</dbReference>
<reference evidence="12 13" key="1">
    <citation type="submission" date="2019-07" db="EMBL/GenBank/DDBJ databases">
        <title>Finished genome of Venturia effusa.</title>
        <authorList>
            <person name="Young C.A."/>
            <person name="Cox M.P."/>
            <person name="Ganley A.R.D."/>
            <person name="David W.J."/>
        </authorList>
    </citation>
    <scope>NUCLEOTIDE SEQUENCE [LARGE SCALE GENOMIC DNA]</scope>
    <source>
        <strain evidence="13">albino</strain>
    </source>
</reference>
<keyword evidence="13" id="KW-1185">Reference proteome</keyword>
<evidence type="ECO:0000256" key="6">
    <source>
        <dbReference type="ARBA" id="ARBA00023015"/>
    </source>
</evidence>
<gene>
    <name evidence="12" type="ORF">FKW77_003951</name>
</gene>
<sequence length="714" mass="79449">MSSTHFSSVSQSIDGAAHSVPDDLGISAHLFQACVGLSGIAAANIDSVQGLQARQQRALNRAGQTLRLWGLRHRVLNGGLDSILQTSKNLQYVVVQTLRAILQLLAYKILSEIFPPEERPPILNANKVDTLLEQAEFVEFDQDESNSDSSAGSSCSENHDQYQGFDQMISTLRREVASLNDLNASLISPALDLEQIEDVADIASIRHILPHHAYSSSIMESFPDASPELVNRLGECNFHRYQHLLELRAGGAPEPRPLKHTRKTFQTEPAMSEASRNVDSGYGSMTAPASTTYAPTIASKKSSHHGPFSVTSGPRSLTPGEHSKYPPLPAAARSGAEFNCLACGRGVIARETLQWKNHLVQDLQPYTCIFPTCQHAGQRLANSKTWREHLQSLEHSKEPIWQTYRYHIAKHMEDIALLSLPGTVEEDPIQNGDFTGVDDHLVSPTQQAGFVSGLKHPYTPRGDVYIDASNDQKSRAPAVDVSSYATSRRDAISESRPRGIPNRDYILDLVHAQKLPATFQCSFCPKRFTRAYNLRSHLRTHTDERPFVCSLCGKAFARQHDRKRHEGLHSGEKKFECRGPLNNDGQLRWGCGRRFVRVDALARHFRSEAGRVCIKPLLDKEALEHQNAQNDQDMEPVLSAMLPEALETPPGYDPNTHMYRLPEALLQQYPTLGQKWDALSTSMGALPTDLDDFPLALDIYDGYEDTAISRTVEW</sequence>
<evidence type="ECO:0000256" key="3">
    <source>
        <dbReference type="ARBA" id="ARBA00022737"/>
    </source>
</evidence>
<dbReference type="Proteomes" id="UP000316270">
    <property type="component" value="Chromosome 5"/>
</dbReference>
<dbReference type="PANTHER" id="PTHR35391:SF7">
    <property type="entry name" value="C2H2-TYPE DOMAIN-CONTAINING PROTEIN"/>
    <property type="match status" value="1"/>
</dbReference>
<dbReference type="PROSITE" id="PS50157">
    <property type="entry name" value="ZINC_FINGER_C2H2_2"/>
    <property type="match status" value="2"/>
</dbReference>
<keyword evidence="3" id="KW-0677">Repeat</keyword>
<dbReference type="Gene3D" id="3.30.160.60">
    <property type="entry name" value="Classic Zinc Finger"/>
    <property type="match status" value="3"/>
</dbReference>
<evidence type="ECO:0000256" key="7">
    <source>
        <dbReference type="ARBA" id="ARBA00023163"/>
    </source>
</evidence>
<dbReference type="PANTHER" id="PTHR35391">
    <property type="entry name" value="C2H2-TYPE DOMAIN-CONTAINING PROTEIN-RELATED"/>
    <property type="match status" value="1"/>
</dbReference>
<feature type="region of interest" description="Disordered" evidence="10">
    <location>
        <begin position="298"/>
        <end position="326"/>
    </location>
</feature>
<feature type="domain" description="C2H2-type" evidence="11">
    <location>
        <begin position="547"/>
        <end position="574"/>
    </location>
</feature>
<evidence type="ECO:0000256" key="8">
    <source>
        <dbReference type="ARBA" id="ARBA00023242"/>
    </source>
</evidence>
<evidence type="ECO:0000256" key="4">
    <source>
        <dbReference type="ARBA" id="ARBA00022771"/>
    </source>
</evidence>